<dbReference type="InterPro" id="IPR035979">
    <property type="entry name" value="RBD_domain_sf"/>
</dbReference>
<feature type="compositionally biased region" description="Low complexity" evidence="6">
    <location>
        <begin position="742"/>
        <end position="759"/>
    </location>
</feature>
<feature type="region of interest" description="Disordered" evidence="6">
    <location>
        <begin position="1"/>
        <end position="24"/>
    </location>
</feature>
<dbReference type="AlphaFoldDB" id="A0A317XMH3"/>
<feature type="region of interest" description="Disordered" evidence="6">
    <location>
        <begin position="321"/>
        <end position="371"/>
    </location>
</feature>
<feature type="compositionally biased region" description="Basic and acidic residues" evidence="6">
    <location>
        <begin position="163"/>
        <end position="173"/>
    </location>
</feature>
<feature type="compositionally biased region" description="Acidic residues" evidence="6">
    <location>
        <begin position="88"/>
        <end position="121"/>
    </location>
</feature>
<feature type="compositionally biased region" description="Polar residues" evidence="6">
    <location>
        <begin position="677"/>
        <end position="687"/>
    </location>
</feature>
<dbReference type="STRING" id="1882483.A0A317XMH3"/>
<comment type="similarity">
    <text evidence="2">Belongs to the RRP17 family.</text>
</comment>
<dbReference type="Gene3D" id="3.30.70.330">
    <property type="match status" value="1"/>
</dbReference>
<feature type="compositionally biased region" description="Low complexity" evidence="6">
    <location>
        <begin position="505"/>
        <end position="516"/>
    </location>
</feature>
<gene>
    <name evidence="8" type="ORF">BCV70DRAFT_115457</name>
</gene>
<reference evidence="8 9" key="1">
    <citation type="journal article" date="2018" name="Mol. Biol. Evol.">
        <title>Broad Genomic Sampling Reveals a Smut Pathogenic Ancestry of the Fungal Clade Ustilaginomycotina.</title>
        <authorList>
            <person name="Kijpornyongpan T."/>
            <person name="Mondo S.J."/>
            <person name="Barry K."/>
            <person name="Sandor L."/>
            <person name="Lee J."/>
            <person name="Lipzen A."/>
            <person name="Pangilinan J."/>
            <person name="LaButti K."/>
            <person name="Hainaut M."/>
            <person name="Henrissat B."/>
            <person name="Grigoriev I.V."/>
            <person name="Spatafora J.W."/>
            <person name="Aime M.C."/>
        </authorList>
    </citation>
    <scope>NUCLEOTIDE SEQUENCE [LARGE SCALE GENOMIC DNA]</scope>
    <source>
        <strain evidence="8 9">MCA 3645</strain>
    </source>
</reference>
<evidence type="ECO:0000259" key="7">
    <source>
        <dbReference type="PROSITE" id="PS50102"/>
    </source>
</evidence>
<feature type="compositionally biased region" description="Low complexity" evidence="6">
    <location>
        <begin position="1105"/>
        <end position="1122"/>
    </location>
</feature>
<dbReference type="InterPro" id="IPR000504">
    <property type="entry name" value="RRM_dom"/>
</dbReference>
<dbReference type="OrthoDB" id="21643at2759"/>
<feature type="compositionally biased region" description="Low complexity" evidence="6">
    <location>
        <begin position="898"/>
        <end position="912"/>
    </location>
</feature>
<evidence type="ECO:0000256" key="6">
    <source>
        <dbReference type="SAM" id="MobiDB-lite"/>
    </source>
</evidence>
<evidence type="ECO:0000256" key="5">
    <source>
        <dbReference type="PROSITE-ProRule" id="PRU00176"/>
    </source>
</evidence>
<dbReference type="SUPFAM" id="SSF54928">
    <property type="entry name" value="RNA-binding domain, RBD"/>
    <property type="match status" value="1"/>
</dbReference>
<evidence type="ECO:0000256" key="2">
    <source>
        <dbReference type="ARBA" id="ARBA00007175"/>
    </source>
</evidence>
<dbReference type="Proteomes" id="UP000246740">
    <property type="component" value="Unassembled WGS sequence"/>
</dbReference>
<feature type="compositionally biased region" description="Low complexity" evidence="6">
    <location>
        <begin position="139"/>
        <end position="151"/>
    </location>
</feature>
<evidence type="ECO:0000256" key="3">
    <source>
        <dbReference type="ARBA" id="ARBA00023054"/>
    </source>
</evidence>
<organism evidence="8 9">
    <name type="scientific">Testicularia cyperi</name>
    <dbReference type="NCBI Taxonomy" id="1882483"/>
    <lineage>
        <taxon>Eukaryota</taxon>
        <taxon>Fungi</taxon>
        <taxon>Dikarya</taxon>
        <taxon>Basidiomycota</taxon>
        <taxon>Ustilaginomycotina</taxon>
        <taxon>Ustilaginomycetes</taxon>
        <taxon>Ustilaginales</taxon>
        <taxon>Anthracoideaceae</taxon>
        <taxon>Testicularia</taxon>
    </lineage>
</organism>
<feature type="compositionally biased region" description="Acidic residues" evidence="6">
    <location>
        <begin position="974"/>
        <end position="984"/>
    </location>
</feature>
<keyword evidence="5" id="KW-0694">RNA-binding</keyword>
<feature type="region of interest" description="Disordered" evidence="6">
    <location>
        <begin position="63"/>
        <end position="124"/>
    </location>
</feature>
<dbReference type="PROSITE" id="PS50102">
    <property type="entry name" value="RRM"/>
    <property type="match status" value="1"/>
</dbReference>
<feature type="compositionally biased region" description="Acidic residues" evidence="6">
    <location>
        <begin position="760"/>
        <end position="781"/>
    </location>
</feature>
<protein>
    <recommendedName>
        <fullName evidence="7">RRM domain-containing protein</fullName>
    </recommendedName>
</protein>
<keyword evidence="3" id="KW-0175">Coiled coil</keyword>
<dbReference type="PANTHER" id="PTHR14577:SF0">
    <property type="entry name" value="NUCLEOLAR PROTEIN 12"/>
    <property type="match status" value="1"/>
</dbReference>
<dbReference type="GO" id="GO:0019843">
    <property type="term" value="F:rRNA binding"/>
    <property type="evidence" value="ECO:0007669"/>
    <property type="project" value="TreeGrafter"/>
</dbReference>
<keyword evidence="4" id="KW-0539">Nucleus</keyword>
<feature type="compositionally biased region" description="Basic residues" evidence="6">
    <location>
        <begin position="356"/>
        <end position="371"/>
    </location>
</feature>
<name>A0A317XMH3_9BASI</name>
<feature type="domain" description="RRM" evidence="7">
    <location>
        <begin position="176"/>
        <end position="256"/>
    </location>
</feature>
<comment type="subcellular location">
    <subcellularLocation>
        <location evidence="1">Nucleus</location>
        <location evidence="1">Nucleolus</location>
    </subcellularLocation>
</comment>
<feature type="region of interest" description="Disordered" evidence="6">
    <location>
        <begin position="267"/>
        <end position="286"/>
    </location>
</feature>
<dbReference type="Pfam" id="PF09805">
    <property type="entry name" value="Nop25"/>
    <property type="match status" value="1"/>
</dbReference>
<feature type="region of interest" description="Disordered" evidence="6">
    <location>
        <begin position="1089"/>
        <end position="1132"/>
    </location>
</feature>
<feature type="region of interest" description="Disordered" evidence="6">
    <location>
        <begin position="137"/>
        <end position="173"/>
    </location>
</feature>
<dbReference type="InterPro" id="IPR019186">
    <property type="entry name" value="Nucleolar_protein_12"/>
</dbReference>
<feature type="region of interest" description="Disordered" evidence="6">
    <location>
        <begin position="500"/>
        <end position="524"/>
    </location>
</feature>
<feature type="region of interest" description="Disordered" evidence="6">
    <location>
        <begin position="580"/>
        <end position="655"/>
    </location>
</feature>
<dbReference type="GO" id="GO:0005730">
    <property type="term" value="C:nucleolus"/>
    <property type="evidence" value="ECO:0007669"/>
    <property type="project" value="UniProtKB-SubCell"/>
</dbReference>
<evidence type="ECO:0000313" key="9">
    <source>
        <dbReference type="Proteomes" id="UP000246740"/>
    </source>
</evidence>
<feature type="compositionally biased region" description="Acidic residues" evidence="6">
    <location>
        <begin position="694"/>
        <end position="716"/>
    </location>
</feature>
<feature type="compositionally biased region" description="Low complexity" evidence="6">
    <location>
        <begin position="638"/>
        <end position="649"/>
    </location>
</feature>
<dbReference type="InParanoid" id="A0A317XMH3"/>
<feature type="region of interest" description="Disordered" evidence="6">
    <location>
        <begin position="671"/>
        <end position="916"/>
    </location>
</feature>
<dbReference type="InterPro" id="IPR012677">
    <property type="entry name" value="Nucleotide-bd_a/b_plait_sf"/>
</dbReference>
<feature type="region of interest" description="Disordered" evidence="6">
    <location>
        <begin position="931"/>
        <end position="1025"/>
    </location>
</feature>
<evidence type="ECO:0000313" key="8">
    <source>
        <dbReference type="EMBL" id="PWY99271.1"/>
    </source>
</evidence>
<accession>A0A317XMH3</accession>
<feature type="compositionally biased region" description="Low complexity" evidence="6">
    <location>
        <begin position="838"/>
        <end position="849"/>
    </location>
</feature>
<dbReference type="EMBL" id="KZ819195">
    <property type="protein sequence ID" value="PWY99271.1"/>
    <property type="molecule type" value="Genomic_DNA"/>
</dbReference>
<proteinExistence type="inferred from homology"/>
<dbReference type="PANTHER" id="PTHR14577">
    <property type="entry name" value="NUCLEOLAR PROTEIN 12"/>
    <property type="match status" value="1"/>
</dbReference>
<keyword evidence="9" id="KW-1185">Reference proteome</keyword>
<feature type="compositionally biased region" description="Basic and acidic residues" evidence="6">
    <location>
        <begin position="70"/>
        <end position="84"/>
    </location>
</feature>
<evidence type="ECO:0000256" key="4">
    <source>
        <dbReference type="ARBA" id="ARBA00023242"/>
    </source>
</evidence>
<sequence length="1132" mass="122523">MVQVAGSSKPKGKGKGKAPEIVFDEKARAEYLTGFRKRKQERKEAGREYAAKKAKEELLANRREMRKARREQAAENVRNERRAFGLEAEGESDLENNLDESDDNDDDDEDTAAAQQEEYDDDEHHTQVVVESFDPEQEAYAQATAAVASSSKQRDNLNGQGEETDHPHQEKDVTQKRLIVSGLTGSFTQIELTRRFSTFGEVVALDGFGKQDAVGQLRPYIYVTLRAPATQIKRCMNLLSGSMWKGAKLRIGEAKPDYHERWQNEVDKRKREEEEAQLNPKRTRLRPGTGVEAKYMDVVTESEVEAGLAWGWKRTPAGHLVRPLRMRPDHPLPRPKPLTGSSGSAKADGDAEGSKQRRARVNPRPPTKAHRITIDPTRYGAVHLSGPILESLAAETRGGSPLDLSSLGSGEWQCEEIMDEEHGDELSSHAHSAGEQTNHRLVRWQYVGKDGSVLHEEFTKLPIRVVPPTRLVGDEFDDAPKGMVEDLDFDRYSQAASDDLFSGFPTSSNPTASSSALPDAPTKQKQTWINMDNDNAAIHGDVEEDIDDLFSNFKPRASQAGAGETADLFSDLPSRPAAIVRPKPAAAQPARSLPELESEPTKSKTKKQSSRASLGTFIPGLDPDQEDPANFSDGYDEGPSSGSRPLPLSAADAAAERSKTLALLGEMFGSVADEDNGSNASSAQKQGSPPDVVVDTDSEEEDSSSSESSSEEESEPESGSSTMQDTPMDVVADEHVKANAQSADGSSGSSDDSDSSASDSSEEESGDEAGDDCNGAEEVEDATMVTEDGNADDAKELERPRNTSVAEPVKSTVIEQVPEAVAQPDPAPTTAKSRRAALLLGGTSTTSTSYQPIARFDPGLDTSYDSHSRPGDQNESDSAALDVDASKTSTSLSLPGEQTKAQPTATATATKTSVSMSTLKDMFKPSEVSTGGFSFSLGLGGGDGANQKDEDGAGEGSRQKASGFSLIDSLGLELDSESEPEEDPTGGSIFAPHSHPLNGDGSHYIRAQTQNNDRNHDVAQETRVSSNRPFFLTSTANLNLKDLIPNPDSRRVADFFTPQTPEQRLETWQRNKSTLTPLLKKRYREAVKARKRGRVFVAPKKQPVGSTSTGTSTSTMPMPTSTAPIWPSRSSR</sequence>
<evidence type="ECO:0000256" key="1">
    <source>
        <dbReference type="ARBA" id="ARBA00004604"/>
    </source>
</evidence>
<feature type="compositionally biased region" description="Basic and acidic residues" evidence="6">
    <location>
        <begin position="792"/>
        <end position="801"/>
    </location>
</feature>